<reference evidence="1 2" key="1">
    <citation type="journal article" date="2018" name="Biotechnol. Biofuels">
        <title>Integrative visual omics of the white-rot fungus Polyporus brumalis exposes the biotechnological potential of its oxidative enzymes for delignifying raw plant biomass.</title>
        <authorList>
            <person name="Miyauchi S."/>
            <person name="Rancon A."/>
            <person name="Drula E."/>
            <person name="Hage H."/>
            <person name="Chaduli D."/>
            <person name="Favel A."/>
            <person name="Grisel S."/>
            <person name="Henrissat B."/>
            <person name="Herpoel-Gimbert I."/>
            <person name="Ruiz-Duenas F.J."/>
            <person name="Chevret D."/>
            <person name="Hainaut M."/>
            <person name="Lin J."/>
            <person name="Wang M."/>
            <person name="Pangilinan J."/>
            <person name="Lipzen A."/>
            <person name="Lesage-Meessen L."/>
            <person name="Navarro D."/>
            <person name="Riley R."/>
            <person name="Grigoriev I.V."/>
            <person name="Zhou S."/>
            <person name="Raouche S."/>
            <person name="Rosso M.N."/>
        </authorList>
    </citation>
    <scope>NUCLEOTIDE SEQUENCE [LARGE SCALE GENOMIC DNA]</scope>
    <source>
        <strain evidence="1 2">BRFM 1820</strain>
    </source>
</reference>
<dbReference type="Gene3D" id="2.60.270.50">
    <property type="match status" value="1"/>
</dbReference>
<evidence type="ECO:0000313" key="1">
    <source>
        <dbReference type="EMBL" id="RDX41923.1"/>
    </source>
</evidence>
<dbReference type="EMBL" id="KZ857498">
    <property type="protein sequence ID" value="RDX41923.1"/>
    <property type="molecule type" value="Genomic_DNA"/>
</dbReference>
<sequence length="193" mass="21428">MTALAAPFLKPLDLVQVIDEASEVHLSPHVPSELRNSHRWLQATVVNKTPYKISVERSHFHSGEYFHAPTDIAPYGQMSFSCRNSTKAGVGGATEFRVYATTDERWLYSVVFRIGWSCPELGSPRVGVATGGGPAKEAYDAATEGNQEARTDRGVAVGGNPNGTWKYMNLKVTAIRRGWEPVYIVEHFFENRE</sequence>
<accession>A0A371CNR0</accession>
<dbReference type="Proteomes" id="UP000256964">
    <property type="component" value="Unassembled WGS sequence"/>
</dbReference>
<dbReference type="AlphaFoldDB" id="A0A371CNR0"/>
<proteinExistence type="predicted"/>
<dbReference type="OrthoDB" id="4996552at2759"/>
<gene>
    <name evidence="1" type="ORF">OH76DRAFT_175299</name>
</gene>
<keyword evidence="2" id="KW-1185">Reference proteome</keyword>
<evidence type="ECO:0000313" key="2">
    <source>
        <dbReference type="Proteomes" id="UP000256964"/>
    </source>
</evidence>
<organism evidence="1 2">
    <name type="scientific">Lentinus brumalis</name>
    <dbReference type="NCBI Taxonomy" id="2498619"/>
    <lineage>
        <taxon>Eukaryota</taxon>
        <taxon>Fungi</taxon>
        <taxon>Dikarya</taxon>
        <taxon>Basidiomycota</taxon>
        <taxon>Agaricomycotina</taxon>
        <taxon>Agaricomycetes</taxon>
        <taxon>Polyporales</taxon>
        <taxon>Polyporaceae</taxon>
        <taxon>Lentinus</taxon>
    </lineage>
</organism>
<protein>
    <submittedName>
        <fullName evidence="1">Uncharacterized protein</fullName>
    </submittedName>
</protein>
<name>A0A371CNR0_9APHY</name>